<dbReference type="InterPro" id="IPR036259">
    <property type="entry name" value="MFS_trans_sf"/>
</dbReference>
<accession>A0A545AMA8</accession>
<feature type="domain" description="Major facilitator superfamily (MFS) profile" evidence="9">
    <location>
        <begin position="8"/>
        <end position="453"/>
    </location>
</feature>
<dbReference type="Gene3D" id="1.20.1250.20">
    <property type="entry name" value="MFS general substrate transporter like domains"/>
    <property type="match status" value="1"/>
</dbReference>
<organism evidence="10 11">
    <name type="scientific">Cryptosporangium phraense</name>
    <dbReference type="NCBI Taxonomy" id="2593070"/>
    <lineage>
        <taxon>Bacteria</taxon>
        <taxon>Bacillati</taxon>
        <taxon>Actinomycetota</taxon>
        <taxon>Actinomycetes</taxon>
        <taxon>Cryptosporangiales</taxon>
        <taxon>Cryptosporangiaceae</taxon>
        <taxon>Cryptosporangium</taxon>
    </lineage>
</organism>
<name>A0A545AMA8_9ACTN</name>
<dbReference type="PANTHER" id="PTHR42718:SF9">
    <property type="entry name" value="MAJOR FACILITATOR SUPERFAMILY MULTIDRUG TRANSPORTER MFSC"/>
    <property type="match status" value="1"/>
</dbReference>
<comment type="similarity">
    <text evidence="2">Belongs to the major facilitator superfamily. EmrB family.</text>
</comment>
<feature type="transmembrane region" description="Helical" evidence="8">
    <location>
        <begin position="264"/>
        <end position="285"/>
    </location>
</feature>
<keyword evidence="5 8" id="KW-0812">Transmembrane</keyword>
<evidence type="ECO:0000256" key="7">
    <source>
        <dbReference type="ARBA" id="ARBA00023136"/>
    </source>
</evidence>
<feature type="transmembrane region" description="Helical" evidence="8">
    <location>
        <begin position="7"/>
        <end position="30"/>
    </location>
</feature>
<gene>
    <name evidence="10" type="ORF">FL583_24050</name>
</gene>
<dbReference type="InterPro" id="IPR004638">
    <property type="entry name" value="EmrB-like"/>
</dbReference>
<feature type="transmembrane region" description="Helical" evidence="8">
    <location>
        <begin position="75"/>
        <end position="93"/>
    </location>
</feature>
<reference evidence="10 11" key="1">
    <citation type="submission" date="2019-07" db="EMBL/GenBank/DDBJ databases">
        <title>Cryptosporangium phraense sp. nov., isolated from plant litter.</title>
        <authorList>
            <person name="Suriyachadkun C."/>
        </authorList>
    </citation>
    <scope>NUCLEOTIDE SEQUENCE [LARGE SCALE GENOMIC DNA]</scope>
    <source>
        <strain evidence="10 11">A-T 5661</strain>
    </source>
</reference>
<dbReference type="GO" id="GO:0005886">
    <property type="term" value="C:plasma membrane"/>
    <property type="evidence" value="ECO:0007669"/>
    <property type="project" value="UniProtKB-SubCell"/>
</dbReference>
<dbReference type="InParanoid" id="A0A545AMA8"/>
<comment type="caution">
    <text evidence="10">The sequence shown here is derived from an EMBL/GenBank/DDBJ whole genome shotgun (WGS) entry which is preliminary data.</text>
</comment>
<dbReference type="EMBL" id="VIRS01000018">
    <property type="protein sequence ID" value="TQS42390.1"/>
    <property type="molecule type" value="Genomic_DNA"/>
</dbReference>
<feature type="transmembrane region" description="Helical" evidence="8">
    <location>
        <begin position="401"/>
        <end position="424"/>
    </location>
</feature>
<dbReference type="GO" id="GO:0022857">
    <property type="term" value="F:transmembrane transporter activity"/>
    <property type="evidence" value="ECO:0007669"/>
    <property type="project" value="InterPro"/>
</dbReference>
<keyword evidence="11" id="KW-1185">Reference proteome</keyword>
<dbReference type="RefSeq" id="WP_142707080.1">
    <property type="nucleotide sequence ID" value="NZ_VIRS01000018.1"/>
</dbReference>
<keyword evidence="4" id="KW-1003">Cell membrane</keyword>
<evidence type="ECO:0000256" key="3">
    <source>
        <dbReference type="ARBA" id="ARBA00022448"/>
    </source>
</evidence>
<dbReference type="Gene3D" id="1.20.1720.10">
    <property type="entry name" value="Multidrug resistance protein D"/>
    <property type="match status" value="1"/>
</dbReference>
<evidence type="ECO:0000256" key="4">
    <source>
        <dbReference type="ARBA" id="ARBA00022475"/>
    </source>
</evidence>
<evidence type="ECO:0000256" key="6">
    <source>
        <dbReference type="ARBA" id="ARBA00022989"/>
    </source>
</evidence>
<feature type="transmembrane region" description="Helical" evidence="8">
    <location>
        <begin position="162"/>
        <end position="182"/>
    </location>
</feature>
<protein>
    <submittedName>
        <fullName evidence="10">Multidrug efflux MFS transporter</fullName>
    </submittedName>
</protein>
<dbReference type="Pfam" id="PF07690">
    <property type="entry name" value="MFS_1"/>
    <property type="match status" value="1"/>
</dbReference>
<dbReference type="AlphaFoldDB" id="A0A545AMA8"/>
<dbReference type="Proteomes" id="UP000317982">
    <property type="component" value="Unassembled WGS sequence"/>
</dbReference>
<comment type="subcellular location">
    <subcellularLocation>
        <location evidence="1">Cell membrane</location>
        <topology evidence="1">Multi-pass membrane protein</topology>
    </subcellularLocation>
</comment>
<evidence type="ECO:0000313" key="11">
    <source>
        <dbReference type="Proteomes" id="UP000317982"/>
    </source>
</evidence>
<dbReference type="NCBIfam" id="TIGR00711">
    <property type="entry name" value="efflux_EmrB"/>
    <property type="match status" value="1"/>
</dbReference>
<evidence type="ECO:0000256" key="5">
    <source>
        <dbReference type="ARBA" id="ARBA00022692"/>
    </source>
</evidence>
<keyword evidence="3" id="KW-0813">Transport</keyword>
<evidence type="ECO:0000256" key="1">
    <source>
        <dbReference type="ARBA" id="ARBA00004651"/>
    </source>
</evidence>
<dbReference type="CDD" id="cd17503">
    <property type="entry name" value="MFS_LmrB_MDR_like"/>
    <property type="match status" value="1"/>
</dbReference>
<keyword evidence="6 8" id="KW-1133">Transmembrane helix</keyword>
<dbReference type="SUPFAM" id="SSF103473">
    <property type="entry name" value="MFS general substrate transporter"/>
    <property type="match status" value="1"/>
</dbReference>
<feature type="transmembrane region" description="Helical" evidence="8">
    <location>
        <begin position="225"/>
        <end position="243"/>
    </location>
</feature>
<feature type="transmembrane region" description="Helical" evidence="8">
    <location>
        <begin position="132"/>
        <end position="150"/>
    </location>
</feature>
<feature type="transmembrane region" description="Helical" evidence="8">
    <location>
        <begin position="355"/>
        <end position="380"/>
    </location>
</feature>
<proteinExistence type="inferred from homology"/>
<evidence type="ECO:0000313" key="10">
    <source>
        <dbReference type="EMBL" id="TQS42390.1"/>
    </source>
</evidence>
<feature type="transmembrane region" description="Helical" evidence="8">
    <location>
        <begin position="194"/>
        <end position="213"/>
    </location>
</feature>
<dbReference type="PROSITE" id="PS50850">
    <property type="entry name" value="MFS"/>
    <property type="match status" value="1"/>
</dbReference>
<evidence type="ECO:0000256" key="2">
    <source>
        <dbReference type="ARBA" id="ARBA00008537"/>
    </source>
</evidence>
<feature type="transmembrane region" description="Helical" evidence="8">
    <location>
        <begin position="329"/>
        <end position="349"/>
    </location>
</feature>
<evidence type="ECO:0000259" key="9">
    <source>
        <dbReference type="PROSITE" id="PS50850"/>
    </source>
</evidence>
<feature type="transmembrane region" description="Helical" evidence="8">
    <location>
        <begin position="42"/>
        <end position="66"/>
    </location>
</feature>
<sequence>MSLKLKTLAIVMVPGVLAVLFDTTIVAVALRTLARELDTPLATIQWVTTGYLLALGMVIPITGWLLRRIGGKRSWILAMTLFLLGSIGSAFAWSAGSLIGFRILQGAGGGLMLPVMQTLAVQAVGQRGLGKATATIGLPAVLGPVLGPVIGGLIVDSFSWRWIFWVNVPLCLFSLVLAWRLLPSDRPESASAKLDVTGLALLSPGIAAILYGLSEVGVHQGFGHASVVGPIVVGAGLVAAFAVRALSRRAEPLVDLKLFRYRTFSASAVLLFLSGFVLYGAMLVMPLYFQQVRGHDALAAGLLLAPQGLGSLLSRTAAGRLTDKYGPRWFVFGGLIIVALSTVPFALADAGTNEWLLAGALVVRGFGLGGVVIPLIAGSYRGLDPADAPHASILTRTAQQVGGSFGGAVLAVVLARATAASGAVSAYETTFWWTIAFTALAVLVALLLPGRTDDPVVRDEPVPVVVGDSRAEQREAH</sequence>
<keyword evidence="7 8" id="KW-0472">Membrane</keyword>
<dbReference type="InterPro" id="IPR020846">
    <property type="entry name" value="MFS_dom"/>
</dbReference>
<dbReference type="InterPro" id="IPR011701">
    <property type="entry name" value="MFS"/>
</dbReference>
<feature type="transmembrane region" description="Helical" evidence="8">
    <location>
        <begin position="430"/>
        <end position="448"/>
    </location>
</feature>
<dbReference type="PANTHER" id="PTHR42718">
    <property type="entry name" value="MAJOR FACILITATOR SUPERFAMILY MULTIDRUG TRANSPORTER MFSC"/>
    <property type="match status" value="1"/>
</dbReference>
<evidence type="ECO:0000256" key="8">
    <source>
        <dbReference type="SAM" id="Phobius"/>
    </source>
</evidence>
<dbReference type="OrthoDB" id="9812221at2"/>